<organism evidence="2 3">
    <name type="scientific">Caldibacillus debilis</name>
    <dbReference type="NCBI Taxonomy" id="301148"/>
    <lineage>
        <taxon>Bacteria</taxon>
        <taxon>Bacillati</taxon>
        <taxon>Bacillota</taxon>
        <taxon>Bacilli</taxon>
        <taxon>Bacillales</taxon>
        <taxon>Bacillaceae</taxon>
        <taxon>Caldibacillus</taxon>
    </lineage>
</organism>
<dbReference type="EMBL" id="LQYT01000133">
    <property type="protein sequence ID" value="KYD08960.1"/>
    <property type="molecule type" value="Genomic_DNA"/>
</dbReference>
<feature type="compositionally biased region" description="Basic and acidic residues" evidence="1">
    <location>
        <begin position="9"/>
        <end position="22"/>
    </location>
</feature>
<dbReference type="AlphaFoldDB" id="A0A150L9N7"/>
<reference evidence="2 3" key="1">
    <citation type="submission" date="2016-01" db="EMBL/GenBank/DDBJ databases">
        <title>Draft Genome Sequences of Seven Thermophilic Sporeformers Isolated from Foods.</title>
        <authorList>
            <person name="Berendsen E.M."/>
            <person name="Wells-Bennik M.H."/>
            <person name="Krawcyk A.O."/>
            <person name="De Jong A."/>
            <person name="Holsappel S."/>
            <person name="Eijlander R.T."/>
            <person name="Kuipers O.P."/>
        </authorList>
    </citation>
    <scope>NUCLEOTIDE SEQUENCE [LARGE SCALE GENOMIC DNA]</scope>
    <source>
        <strain evidence="2 3">B4135</strain>
    </source>
</reference>
<evidence type="ECO:0000313" key="2">
    <source>
        <dbReference type="EMBL" id="KYD08960.1"/>
    </source>
</evidence>
<protein>
    <submittedName>
        <fullName evidence="2">Uncharacterized protein</fullName>
    </submittedName>
</protein>
<dbReference type="STRING" id="301148.B4135_3871"/>
<proteinExistence type="predicted"/>
<evidence type="ECO:0000313" key="3">
    <source>
        <dbReference type="Proteomes" id="UP000075683"/>
    </source>
</evidence>
<sequence>MRKRPPQTADRDSCPKTGKKTEGTGFKKPSGETAVTTALNRGAGRAPAGHALLPF</sequence>
<name>A0A150L9N7_9BACI</name>
<feature type="region of interest" description="Disordered" evidence="1">
    <location>
        <begin position="1"/>
        <end position="55"/>
    </location>
</feature>
<gene>
    <name evidence="2" type="ORF">B4135_3871</name>
</gene>
<evidence type="ECO:0000256" key="1">
    <source>
        <dbReference type="SAM" id="MobiDB-lite"/>
    </source>
</evidence>
<accession>A0A150L9N7</accession>
<dbReference type="Proteomes" id="UP000075683">
    <property type="component" value="Unassembled WGS sequence"/>
</dbReference>
<comment type="caution">
    <text evidence="2">The sequence shown here is derived from an EMBL/GenBank/DDBJ whole genome shotgun (WGS) entry which is preliminary data.</text>
</comment>